<dbReference type="Gene3D" id="3.10.450.50">
    <property type="match status" value="1"/>
</dbReference>
<dbReference type="AlphaFoldDB" id="A0A367Y8H9"/>
<organism evidence="1 2">
    <name type="scientific">Microbacterium sorbitolivorans</name>
    <dbReference type="NCBI Taxonomy" id="1867410"/>
    <lineage>
        <taxon>Bacteria</taxon>
        <taxon>Bacillati</taxon>
        <taxon>Actinomycetota</taxon>
        <taxon>Actinomycetes</taxon>
        <taxon>Micrococcales</taxon>
        <taxon>Microbacteriaceae</taxon>
        <taxon>Microbacterium</taxon>
    </lineage>
</organism>
<dbReference type="EMBL" id="QORO01000001">
    <property type="protein sequence ID" value="RCK62138.1"/>
    <property type="molecule type" value="Genomic_DNA"/>
</dbReference>
<protein>
    <recommendedName>
        <fullName evidence="3">Nuclear transport factor 2 family protein</fullName>
    </recommendedName>
</protein>
<proteinExistence type="predicted"/>
<dbReference type="Proteomes" id="UP000253508">
    <property type="component" value="Unassembled WGS sequence"/>
</dbReference>
<gene>
    <name evidence="1" type="ORF">DTO57_01220</name>
</gene>
<evidence type="ECO:0000313" key="2">
    <source>
        <dbReference type="Proteomes" id="UP000253508"/>
    </source>
</evidence>
<dbReference type="RefSeq" id="WP_114117237.1">
    <property type="nucleotide sequence ID" value="NZ_BMHU01000001.1"/>
</dbReference>
<dbReference type="InterPro" id="IPR032710">
    <property type="entry name" value="NTF2-like_dom_sf"/>
</dbReference>
<keyword evidence="2" id="KW-1185">Reference proteome</keyword>
<reference evidence="1 2" key="1">
    <citation type="submission" date="2018-07" db="EMBL/GenBank/DDBJ databases">
        <title>Microbacterium endoborsara sp. nov., a novel actinobacterium isolated from Borszczowia aralocaspica.</title>
        <authorList>
            <person name="An D."/>
        </authorList>
    </citation>
    <scope>NUCLEOTIDE SEQUENCE [LARGE SCALE GENOMIC DNA]</scope>
    <source>
        <strain evidence="1 2">C1.15228</strain>
    </source>
</reference>
<accession>A0A367Y8H9</accession>
<evidence type="ECO:0000313" key="1">
    <source>
        <dbReference type="EMBL" id="RCK62138.1"/>
    </source>
</evidence>
<sequence length="118" mass="13038">MRITVPDDCGNSPRNLLVSQLSVDWAAGNLDDVRAWLADDVRWEVLGDPGRDVEGALSLPRDVQEVEVYTAINHGKAASCNGCLVTPTEQIDFCHVFRFSGVAKTARIVHIRTYLVRS</sequence>
<comment type="caution">
    <text evidence="1">The sequence shown here is derived from an EMBL/GenBank/DDBJ whole genome shotgun (WGS) entry which is preliminary data.</text>
</comment>
<evidence type="ECO:0008006" key="3">
    <source>
        <dbReference type="Google" id="ProtNLM"/>
    </source>
</evidence>
<name>A0A367Y8H9_9MICO</name>
<dbReference type="SUPFAM" id="SSF54427">
    <property type="entry name" value="NTF2-like"/>
    <property type="match status" value="1"/>
</dbReference>
<dbReference type="OrthoDB" id="4412416at2"/>